<evidence type="ECO:0000256" key="5">
    <source>
        <dbReference type="ARBA" id="ARBA00023069"/>
    </source>
</evidence>
<gene>
    <name evidence="9" type="ORF">RM519_05550</name>
</gene>
<dbReference type="InterPro" id="IPR007024">
    <property type="entry name" value="BLUF_domain"/>
</dbReference>
<keyword evidence="10" id="KW-1185">Reference proteome</keyword>
<keyword evidence="4" id="KW-0282">Flagellum</keyword>
<feature type="domain" description="BLUF" evidence="8">
    <location>
        <begin position="1"/>
        <end position="93"/>
    </location>
</feature>
<evidence type="ECO:0000259" key="7">
    <source>
        <dbReference type="PROSITE" id="PS50125"/>
    </source>
</evidence>
<dbReference type="Pfam" id="PF04940">
    <property type="entry name" value="BLUF"/>
    <property type="match status" value="1"/>
</dbReference>
<dbReference type="SMART" id="SM01034">
    <property type="entry name" value="BLUF"/>
    <property type="match status" value="1"/>
</dbReference>
<sequence>MKRITYISKLTYTLTNKEIEQIGKISVRNNRLINITGTLVFFEKMFFQIIDGSDKDVENLYNKIGRDKRHYDILKLKTEVDINERLFPNWHMNTINLNNNVDDLLRPIKILLQSVTETHSIIERYTQPTILKILNKGQNPLSIKPVASEKVILFADIISFTAISEKLSSEATLLVLNSYFEICSRIILKKGGEVNKFMGDGLMAYFKTEDVDNALKACMEIMNELRNLRQNSDENSPLKLVKSGFGLDQGIVIEGNMGSKYKKDYTIIGNAVNTAARLEKLTRQVKHSLVLSKSIKNNSKEPWSFVSLGKFNLKGQKNTSEVFSIDNNIVNNYDENSNFKRKIE</sequence>
<evidence type="ECO:0000313" key="9">
    <source>
        <dbReference type="EMBL" id="MDT0552705.1"/>
    </source>
</evidence>
<keyword evidence="3" id="KW-0677">Repeat</keyword>
<organism evidence="9 10">
    <name type="scientific">Urechidicola vernalis</name>
    <dbReference type="NCBI Taxonomy" id="3075600"/>
    <lineage>
        <taxon>Bacteria</taxon>
        <taxon>Pseudomonadati</taxon>
        <taxon>Bacteroidota</taxon>
        <taxon>Flavobacteriia</taxon>
        <taxon>Flavobacteriales</taxon>
        <taxon>Flavobacteriaceae</taxon>
        <taxon>Urechidicola</taxon>
    </lineage>
</organism>
<feature type="domain" description="Guanylate cyclase" evidence="7">
    <location>
        <begin position="151"/>
        <end position="279"/>
    </location>
</feature>
<dbReference type="SUPFAM" id="SSF54975">
    <property type="entry name" value="Acylphosphatase/BLUF domain-like"/>
    <property type="match status" value="1"/>
</dbReference>
<dbReference type="InterPro" id="IPR036046">
    <property type="entry name" value="Acylphosphatase-like_dom_sf"/>
</dbReference>
<dbReference type="PROSITE" id="PS50925">
    <property type="entry name" value="BLUF"/>
    <property type="match status" value="1"/>
</dbReference>
<dbReference type="CDD" id="cd07302">
    <property type="entry name" value="CHD"/>
    <property type="match status" value="1"/>
</dbReference>
<keyword evidence="6" id="KW-0966">Cell projection</keyword>
<dbReference type="SUPFAM" id="SSF55073">
    <property type="entry name" value="Nucleotide cyclase"/>
    <property type="match status" value="1"/>
</dbReference>
<dbReference type="InterPro" id="IPR029787">
    <property type="entry name" value="Nucleotide_cyclase"/>
</dbReference>
<evidence type="ECO:0000256" key="3">
    <source>
        <dbReference type="ARBA" id="ARBA00022737"/>
    </source>
</evidence>
<evidence type="ECO:0000256" key="4">
    <source>
        <dbReference type="ARBA" id="ARBA00022846"/>
    </source>
</evidence>
<accession>A0ABU2Y4I7</accession>
<evidence type="ECO:0000313" key="10">
    <source>
        <dbReference type="Proteomes" id="UP001252186"/>
    </source>
</evidence>
<evidence type="ECO:0000256" key="2">
    <source>
        <dbReference type="ARBA" id="ARBA00011103"/>
    </source>
</evidence>
<reference evidence="9 10" key="1">
    <citation type="submission" date="2023-09" db="EMBL/GenBank/DDBJ databases">
        <authorList>
            <person name="Rey-Velasco X."/>
        </authorList>
    </citation>
    <scope>NUCLEOTIDE SEQUENCE [LARGE SCALE GENOMIC DNA]</scope>
    <source>
        <strain evidence="9 10">P050</strain>
    </source>
</reference>
<dbReference type="Pfam" id="PF00211">
    <property type="entry name" value="Guanylate_cyc"/>
    <property type="match status" value="1"/>
</dbReference>
<comment type="caution">
    <text evidence="9">The sequence shown here is derived from an EMBL/GenBank/DDBJ whole genome shotgun (WGS) entry which is preliminary data.</text>
</comment>
<keyword evidence="5" id="KW-0969">Cilium</keyword>
<evidence type="ECO:0000256" key="6">
    <source>
        <dbReference type="ARBA" id="ARBA00023273"/>
    </source>
</evidence>
<evidence type="ECO:0000256" key="1">
    <source>
        <dbReference type="ARBA" id="ARBA00004230"/>
    </source>
</evidence>
<proteinExistence type="predicted"/>
<dbReference type="Gene3D" id="3.30.70.100">
    <property type="match status" value="1"/>
</dbReference>
<dbReference type="PROSITE" id="PS50125">
    <property type="entry name" value="GUANYLATE_CYCLASE_2"/>
    <property type="match status" value="1"/>
</dbReference>
<dbReference type="PANTHER" id="PTHR43081">
    <property type="entry name" value="ADENYLATE CYCLASE, TERMINAL-DIFFERENTIATION SPECIFIC-RELATED"/>
    <property type="match status" value="1"/>
</dbReference>
<dbReference type="InterPro" id="IPR050697">
    <property type="entry name" value="Adenylyl/Guanylyl_Cyclase_3/4"/>
</dbReference>
<dbReference type="EMBL" id="JAVRHV010000002">
    <property type="protein sequence ID" value="MDT0552705.1"/>
    <property type="molecule type" value="Genomic_DNA"/>
</dbReference>
<protein>
    <submittedName>
        <fullName evidence="9">BLUF domain-containing protein</fullName>
    </submittedName>
</protein>
<dbReference type="PANTHER" id="PTHR43081:SF1">
    <property type="entry name" value="ADENYLATE CYCLASE, TERMINAL-DIFFERENTIATION SPECIFIC"/>
    <property type="match status" value="1"/>
</dbReference>
<evidence type="ECO:0000259" key="8">
    <source>
        <dbReference type="PROSITE" id="PS50925"/>
    </source>
</evidence>
<dbReference type="InterPro" id="IPR001054">
    <property type="entry name" value="A/G_cyclase"/>
</dbReference>
<dbReference type="Proteomes" id="UP001252186">
    <property type="component" value="Unassembled WGS sequence"/>
</dbReference>
<name>A0ABU2Y4I7_9FLAO</name>
<dbReference type="Gene3D" id="3.30.70.1230">
    <property type="entry name" value="Nucleotide cyclase"/>
    <property type="match status" value="1"/>
</dbReference>
<comment type="subunit">
    <text evidence="2">Heterotetramer of two alpha and two beta subunits.</text>
</comment>
<dbReference type="SMART" id="SM00044">
    <property type="entry name" value="CYCc"/>
    <property type="match status" value="1"/>
</dbReference>
<dbReference type="RefSeq" id="WP_311592629.1">
    <property type="nucleotide sequence ID" value="NZ_JAVRHV010000002.1"/>
</dbReference>
<comment type="subcellular location">
    <subcellularLocation>
        <location evidence="1">Cell projection</location>
        <location evidence="1">Cilium</location>
        <location evidence="1">Flagellum</location>
    </subcellularLocation>
</comment>